<organism evidence="3">
    <name type="scientific">Ixodes ricinus</name>
    <name type="common">Common tick</name>
    <name type="synonym">Acarus ricinus</name>
    <dbReference type="NCBI Taxonomy" id="34613"/>
    <lineage>
        <taxon>Eukaryota</taxon>
        <taxon>Metazoa</taxon>
        <taxon>Ecdysozoa</taxon>
        <taxon>Arthropoda</taxon>
        <taxon>Chelicerata</taxon>
        <taxon>Arachnida</taxon>
        <taxon>Acari</taxon>
        <taxon>Parasitiformes</taxon>
        <taxon>Ixodida</taxon>
        <taxon>Ixodoidea</taxon>
        <taxon>Ixodidae</taxon>
        <taxon>Ixodinae</taxon>
        <taxon>Ixodes</taxon>
    </lineage>
</organism>
<feature type="chain" id="PRO_5025332483" evidence="2">
    <location>
        <begin position="18"/>
        <end position="66"/>
    </location>
</feature>
<reference evidence="3" key="1">
    <citation type="submission" date="2019-12" db="EMBL/GenBank/DDBJ databases">
        <title>An insight into the sialome of adult female Ixodes ricinus ticks feeding for 6 days.</title>
        <authorList>
            <person name="Perner J."/>
            <person name="Ribeiro J.M.C."/>
        </authorList>
    </citation>
    <scope>NUCLEOTIDE SEQUENCE</scope>
    <source>
        <strain evidence="3">Semi-engorged</strain>
        <tissue evidence="3">Salivary glands</tissue>
    </source>
</reference>
<evidence type="ECO:0000256" key="2">
    <source>
        <dbReference type="SAM" id="SignalP"/>
    </source>
</evidence>
<keyword evidence="2" id="KW-0732">Signal</keyword>
<sequence>MCLAQSILSFLTLTTRAKNPFQHKCCAELSNAVNLLDFSPTKTKDNRSSSSTQNALPLPTSPVTSF</sequence>
<feature type="compositionally biased region" description="Polar residues" evidence="1">
    <location>
        <begin position="48"/>
        <end position="66"/>
    </location>
</feature>
<feature type="region of interest" description="Disordered" evidence="1">
    <location>
        <begin position="39"/>
        <end position="66"/>
    </location>
</feature>
<proteinExistence type="predicted"/>
<name>A0A6B0U179_IXORI</name>
<accession>A0A6B0U179</accession>
<protein>
    <submittedName>
        <fullName evidence="3">Putative secreted protein</fullName>
    </submittedName>
</protein>
<evidence type="ECO:0000256" key="1">
    <source>
        <dbReference type="SAM" id="MobiDB-lite"/>
    </source>
</evidence>
<evidence type="ECO:0000313" key="3">
    <source>
        <dbReference type="EMBL" id="MXU82116.1"/>
    </source>
</evidence>
<dbReference type="EMBL" id="GIFC01000033">
    <property type="protein sequence ID" value="MXU82116.1"/>
    <property type="molecule type" value="Transcribed_RNA"/>
</dbReference>
<dbReference type="AlphaFoldDB" id="A0A6B0U179"/>
<feature type="signal peptide" evidence="2">
    <location>
        <begin position="1"/>
        <end position="17"/>
    </location>
</feature>